<dbReference type="Pfam" id="PF08708">
    <property type="entry name" value="PriCT_1"/>
    <property type="match status" value="1"/>
</dbReference>
<keyword evidence="4" id="KW-1185">Reference proteome</keyword>
<dbReference type="Gene3D" id="3.40.50.300">
    <property type="entry name" value="P-loop containing nucleotide triphosphate hydrolases"/>
    <property type="match status" value="1"/>
</dbReference>
<accession>A0A4R3YLI9</accession>
<evidence type="ECO:0000259" key="1">
    <source>
        <dbReference type="SMART" id="SM00942"/>
    </source>
</evidence>
<dbReference type="Pfam" id="PF09250">
    <property type="entry name" value="Prim-Pol"/>
    <property type="match status" value="1"/>
</dbReference>
<dbReference type="GeneID" id="98916359"/>
<evidence type="ECO:0000313" key="3">
    <source>
        <dbReference type="EMBL" id="TCV93081.1"/>
    </source>
</evidence>
<dbReference type="InterPro" id="IPR014820">
    <property type="entry name" value="PriCT_1"/>
</dbReference>
<dbReference type="RefSeq" id="WP_066444672.1">
    <property type="nucleotide sequence ID" value="NZ_JANKBF010000021.1"/>
</dbReference>
<gene>
    <name evidence="3" type="ORF">EDD60_1242</name>
</gene>
<dbReference type="Pfam" id="PF13481">
    <property type="entry name" value="AAA_25"/>
    <property type="match status" value="1"/>
</dbReference>
<dbReference type="InterPro" id="IPR027417">
    <property type="entry name" value="P-loop_NTPase"/>
</dbReference>
<dbReference type="SUPFAM" id="SSF56747">
    <property type="entry name" value="Prim-pol domain"/>
    <property type="match status" value="1"/>
</dbReference>
<dbReference type="Proteomes" id="UP000295515">
    <property type="component" value="Unassembled WGS sequence"/>
</dbReference>
<dbReference type="CDD" id="cd04859">
    <property type="entry name" value="Prim_Pol"/>
    <property type="match status" value="1"/>
</dbReference>
<dbReference type="InterPro" id="IPR015330">
    <property type="entry name" value="DNA_primase/pol_bifunc_N"/>
</dbReference>
<comment type="caution">
    <text evidence="3">The sequence shown here is derived from an EMBL/GenBank/DDBJ whole genome shotgun (WGS) entry which is preliminary data.</text>
</comment>
<sequence length="565" mass="64896">MNPKLTSALMYAQYHFKVFPLKVNSKSGQVLKSWKEEATTDQDTIMNWFSNTDYNVGVRTGNGLLVIDVDNKNGKNGYQSIEPFLNNFPKTLVVKTANNGWHMYYYVDRPISCKVGLYEAIDIRGEGGYVVGAESVIENKKYFISFDSPIAHANDAVYQFLEKNTKPTKVDSMVYYIHEGERNNYLFKIGCFLQQKGLCDEAIRLCLNKENELRCKPPFSDKEVETIIQSSLKYKKGFIEMKNTMHYEGSYTVTELLDSQEDDEPDIVEDMISVGLTLLGAPQKCGKTFLGLQLSDAIATGKDFLGRKVEKGTALYLAFEDRKTKIKKRLRTMQVEKQDNFIIDILKQDFNYDVESRIQEELKRHSDLKIVIIDTFAKIRKKNDREYESEYKEATFYHELACKYNIAIVLITHVKKEIDTNHPFDGIYGSRGLMAGSDSILVMYKKNHLSKNRQLAIQGKDIPDDELTLHLNERQLLEVVENEIEEDVNENLIKVVNYIVKEKNYVGSHEALCSKLSLPLTGKGLQVLLTSNIDTLQSTFISYEKAERKNKARQMKLTYHGEEED</sequence>
<feature type="domain" description="DNA primase/polymerase bifunctional N-terminal" evidence="2">
    <location>
        <begin position="8"/>
        <end position="157"/>
    </location>
</feature>
<dbReference type="SMART" id="SM00943">
    <property type="entry name" value="Prim-Pol"/>
    <property type="match status" value="1"/>
</dbReference>
<dbReference type="SMART" id="SM00942">
    <property type="entry name" value="PriCT_1"/>
    <property type="match status" value="1"/>
</dbReference>
<dbReference type="Gene3D" id="3.30.2250.10">
    <property type="entry name" value="Bifunctional DNA primase/polymerase domain"/>
    <property type="match status" value="1"/>
</dbReference>
<name>A0A4R3YLI9_9FIRM</name>
<proteinExistence type="predicted"/>
<evidence type="ECO:0000259" key="2">
    <source>
        <dbReference type="SMART" id="SM00943"/>
    </source>
</evidence>
<organism evidence="3 4">
    <name type="scientific">Longibaculum muris</name>
    <dbReference type="NCBI Taxonomy" id="1796628"/>
    <lineage>
        <taxon>Bacteria</taxon>
        <taxon>Bacillati</taxon>
        <taxon>Bacillota</taxon>
        <taxon>Erysipelotrichia</taxon>
        <taxon>Erysipelotrichales</taxon>
        <taxon>Coprobacillaceae</taxon>
        <taxon>Longibaculum</taxon>
    </lineage>
</organism>
<dbReference type="AlphaFoldDB" id="A0A4R3YLI9"/>
<feature type="domain" description="Primase C-terminal 1" evidence="1">
    <location>
        <begin position="171"/>
        <end position="237"/>
    </location>
</feature>
<dbReference type="SUPFAM" id="SSF52540">
    <property type="entry name" value="P-loop containing nucleoside triphosphate hydrolases"/>
    <property type="match status" value="1"/>
</dbReference>
<evidence type="ECO:0000313" key="4">
    <source>
        <dbReference type="Proteomes" id="UP000295515"/>
    </source>
</evidence>
<reference evidence="3 4" key="1">
    <citation type="submission" date="2019-03" db="EMBL/GenBank/DDBJ databases">
        <title>Genomic Encyclopedia of Type Strains, Phase IV (KMG-IV): sequencing the most valuable type-strain genomes for metagenomic binning, comparative biology and taxonomic classification.</title>
        <authorList>
            <person name="Goeker M."/>
        </authorList>
    </citation>
    <scope>NUCLEOTIDE SEQUENCE [LARGE SCALE GENOMIC DNA]</scope>
    <source>
        <strain evidence="3 4">DSM 29487</strain>
    </source>
</reference>
<dbReference type="EMBL" id="SMCQ01000024">
    <property type="protein sequence ID" value="TCV93081.1"/>
    <property type="molecule type" value="Genomic_DNA"/>
</dbReference>
<protein>
    <submittedName>
        <fullName evidence="3">Primase-like protein</fullName>
    </submittedName>
</protein>